<feature type="domain" description="Aminoacyl-transfer RNA synthetases class-II family profile" evidence="11">
    <location>
        <begin position="181"/>
        <end position="500"/>
    </location>
</feature>
<evidence type="ECO:0000259" key="11">
    <source>
        <dbReference type="PROSITE" id="PS50862"/>
    </source>
</evidence>
<dbReference type="HAMAP" id="MF_00252">
    <property type="entry name" value="Lys_tRNA_synth_class2"/>
    <property type="match status" value="1"/>
</dbReference>
<comment type="cofactor">
    <cofactor evidence="9 10">
        <name>Mg(2+)</name>
        <dbReference type="ChEBI" id="CHEBI:18420"/>
    </cofactor>
    <text evidence="9 10">Binds 3 Mg(2+) ions per subunit.</text>
</comment>
<dbReference type="EMBL" id="JAKNQU010000007">
    <property type="protein sequence ID" value="MCZ0928609.1"/>
    <property type="molecule type" value="Genomic_DNA"/>
</dbReference>
<evidence type="ECO:0000313" key="12">
    <source>
        <dbReference type="EMBL" id="MCZ0928609.1"/>
    </source>
</evidence>
<comment type="similarity">
    <text evidence="1 9">Belongs to the class-II aminoacyl-tRNA synthetase family.</text>
</comment>
<evidence type="ECO:0000256" key="1">
    <source>
        <dbReference type="ARBA" id="ARBA00008226"/>
    </source>
</evidence>
<evidence type="ECO:0000256" key="10">
    <source>
        <dbReference type="RuleBase" id="RU000336"/>
    </source>
</evidence>
<dbReference type="Pfam" id="PF01336">
    <property type="entry name" value="tRNA_anti-codon"/>
    <property type="match status" value="1"/>
</dbReference>
<gene>
    <name evidence="9 12" type="primary">lysS</name>
    <name evidence="12" type="ORF">L0635_16145</name>
</gene>
<dbReference type="PANTHER" id="PTHR42918:SF15">
    <property type="entry name" value="LYSINE--TRNA LIGASE, CHLOROPLASTIC_MITOCHONDRIAL"/>
    <property type="match status" value="1"/>
</dbReference>
<dbReference type="PANTHER" id="PTHR42918">
    <property type="entry name" value="LYSYL-TRNA SYNTHETASE"/>
    <property type="match status" value="1"/>
</dbReference>
<keyword evidence="9" id="KW-0648">Protein biosynthesis</keyword>
<evidence type="ECO:0000313" key="13">
    <source>
        <dbReference type="Proteomes" id="UP001321125"/>
    </source>
</evidence>
<proteinExistence type="inferred from homology"/>
<dbReference type="GO" id="GO:0004824">
    <property type="term" value="F:lysine-tRNA ligase activity"/>
    <property type="evidence" value="ECO:0007669"/>
    <property type="project" value="UniProtKB-EC"/>
</dbReference>
<feature type="binding site" evidence="9">
    <location>
        <position position="412"/>
    </location>
    <ligand>
        <name>Mg(2+)</name>
        <dbReference type="ChEBI" id="CHEBI:18420"/>
        <label>1</label>
    </ligand>
</feature>
<evidence type="ECO:0000256" key="7">
    <source>
        <dbReference type="ARBA" id="ARBA00023146"/>
    </source>
</evidence>
<dbReference type="CDD" id="cd00775">
    <property type="entry name" value="LysRS_core"/>
    <property type="match status" value="1"/>
</dbReference>
<reference evidence="12 13" key="1">
    <citation type="submission" date="2022-02" db="EMBL/GenBank/DDBJ databases">
        <title>Study of halophilic communities from a Mexican lake.</title>
        <authorList>
            <person name="Hernandez-Soto L.M."/>
            <person name="Martinez-Abarca F."/>
            <person name="Ramirez-Saad H.C."/>
            <person name="Aguirre-Garrido J.F."/>
        </authorList>
    </citation>
    <scope>NUCLEOTIDE SEQUENCE [LARGE SCALE GENOMIC DNA]</scope>
    <source>
        <strain evidence="12 13">Hjan13</strain>
    </source>
</reference>
<dbReference type="CDD" id="cd04322">
    <property type="entry name" value="LysRS_N"/>
    <property type="match status" value="1"/>
</dbReference>
<dbReference type="SUPFAM" id="SSF50249">
    <property type="entry name" value="Nucleic acid-binding proteins"/>
    <property type="match status" value="1"/>
</dbReference>
<comment type="catalytic activity">
    <reaction evidence="8 9 10">
        <text>tRNA(Lys) + L-lysine + ATP = L-lysyl-tRNA(Lys) + AMP + diphosphate</text>
        <dbReference type="Rhea" id="RHEA:20792"/>
        <dbReference type="Rhea" id="RHEA-COMP:9696"/>
        <dbReference type="Rhea" id="RHEA-COMP:9697"/>
        <dbReference type="ChEBI" id="CHEBI:30616"/>
        <dbReference type="ChEBI" id="CHEBI:32551"/>
        <dbReference type="ChEBI" id="CHEBI:33019"/>
        <dbReference type="ChEBI" id="CHEBI:78442"/>
        <dbReference type="ChEBI" id="CHEBI:78529"/>
        <dbReference type="ChEBI" id="CHEBI:456215"/>
        <dbReference type="EC" id="6.1.1.6"/>
    </reaction>
</comment>
<organism evidence="12 13">
    <name type="scientific">Vreelandella janggokensis</name>
    <dbReference type="NCBI Taxonomy" id="370767"/>
    <lineage>
        <taxon>Bacteria</taxon>
        <taxon>Pseudomonadati</taxon>
        <taxon>Pseudomonadota</taxon>
        <taxon>Gammaproteobacteria</taxon>
        <taxon>Oceanospirillales</taxon>
        <taxon>Halomonadaceae</taxon>
        <taxon>Vreelandella</taxon>
    </lineage>
</organism>
<keyword evidence="13" id="KW-1185">Reference proteome</keyword>
<evidence type="ECO:0000256" key="5">
    <source>
        <dbReference type="ARBA" id="ARBA00022741"/>
    </source>
</evidence>
<comment type="subcellular location">
    <subcellularLocation>
        <location evidence="9">Cytoplasm</location>
    </subcellularLocation>
</comment>
<accession>A0ABT4J069</accession>
<dbReference type="InterPro" id="IPR002313">
    <property type="entry name" value="Lys-tRNA-ligase_II"/>
</dbReference>
<evidence type="ECO:0000256" key="6">
    <source>
        <dbReference type="ARBA" id="ARBA00022840"/>
    </source>
</evidence>
<dbReference type="RefSeq" id="WP_085918308.1">
    <property type="nucleotide sequence ID" value="NZ_JAKNQT010000004.1"/>
</dbReference>
<evidence type="ECO:0000256" key="3">
    <source>
        <dbReference type="ARBA" id="ARBA00022598"/>
    </source>
</evidence>
<keyword evidence="9 10" id="KW-0460">Magnesium</keyword>
<comment type="subunit">
    <text evidence="9">Homodimer.</text>
</comment>
<keyword evidence="5 9" id="KW-0547">Nucleotide-binding</keyword>
<evidence type="ECO:0000256" key="2">
    <source>
        <dbReference type="ARBA" id="ARBA00022490"/>
    </source>
</evidence>
<dbReference type="NCBIfam" id="TIGR00499">
    <property type="entry name" value="lysS_bact"/>
    <property type="match status" value="1"/>
</dbReference>
<dbReference type="InterPro" id="IPR018149">
    <property type="entry name" value="Lys-tRNA-synth_II_C"/>
</dbReference>
<feature type="binding site" evidence="9">
    <location>
        <position position="419"/>
    </location>
    <ligand>
        <name>Mg(2+)</name>
        <dbReference type="ChEBI" id="CHEBI:18420"/>
        <label>2</label>
    </ligand>
</feature>
<name>A0ABT4J069_9GAMM</name>
<dbReference type="InterPro" id="IPR045864">
    <property type="entry name" value="aa-tRNA-synth_II/BPL/LPL"/>
</dbReference>
<evidence type="ECO:0000256" key="8">
    <source>
        <dbReference type="ARBA" id="ARBA00048573"/>
    </source>
</evidence>
<dbReference type="InterPro" id="IPR044136">
    <property type="entry name" value="Lys-tRNA-ligase_II_N"/>
</dbReference>
<dbReference type="Gene3D" id="2.40.50.140">
    <property type="entry name" value="Nucleic acid-binding proteins"/>
    <property type="match status" value="1"/>
</dbReference>
<keyword evidence="6 9" id="KW-0067">ATP-binding</keyword>
<evidence type="ECO:0000256" key="4">
    <source>
        <dbReference type="ARBA" id="ARBA00022723"/>
    </source>
</evidence>
<dbReference type="Gene3D" id="3.30.930.10">
    <property type="entry name" value="Bira Bifunctional Protein, Domain 2"/>
    <property type="match status" value="1"/>
</dbReference>
<evidence type="ECO:0000256" key="9">
    <source>
        <dbReference type="HAMAP-Rule" id="MF_00252"/>
    </source>
</evidence>
<comment type="caution">
    <text evidence="12">The sequence shown here is derived from an EMBL/GenBank/DDBJ whole genome shotgun (WGS) entry which is preliminary data.</text>
</comment>
<dbReference type="Proteomes" id="UP001321125">
    <property type="component" value="Unassembled WGS sequence"/>
</dbReference>
<keyword evidence="4 9" id="KW-0479">Metal-binding</keyword>
<keyword evidence="3 9" id="KW-0436">Ligase</keyword>
<dbReference type="InterPro" id="IPR004364">
    <property type="entry name" value="Aa-tRNA-synt_II"/>
</dbReference>
<protein>
    <recommendedName>
        <fullName evidence="9">Lysine--tRNA ligase</fullName>
        <ecNumber evidence="9">6.1.1.6</ecNumber>
    </recommendedName>
    <alternativeName>
        <fullName evidence="9">Lysyl-tRNA synthetase</fullName>
        <shortName evidence="9">LysRS</shortName>
    </alternativeName>
</protein>
<dbReference type="EC" id="6.1.1.6" evidence="9"/>
<dbReference type="PRINTS" id="PR00982">
    <property type="entry name" value="TRNASYNTHLYS"/>
</dbReference>
<dbReference type="NCBIfam" id="NF001756">
    <property type="entry name" value="PRK00484.1"/>
    <property type="match status" value="1"/>
</dbReference>
<dbReference type="InterPro" id="IPR006195">
    <property type="entry name" value="aa-tRNA-synth_II"/>
</dbReference>
<dbReference type="InterPro" id="IPR004365">
    <property type="entry name" value="NA-bd_OB_tRNA"/>
</dbReference>
<keyword evidence="2 9" id="KW-0963">Cytoplasm</keyword>
<keyword evidence="7 9" id="KW-0030">Aminoacyl-tRNA synthetase</keyword>
<dbReference type="Pfam" id="PF00152">
    <property type="entry name" value="tRNA-synt_2"/>
    <property type="match status" value="1"/>
</dbReference>
<feature type="binding site" evidence="9">
    <location>
        <position position="419"/>
    </location>
    <ligand>
        <name>Mg(2+)</name>
        <dbReference type="ChEBI" id="CHEBI:18420"/>
        <label>1</label>
    </ligand>
</feature>
<dbReference type="InterPro" id="IPR012340">
    <property type="entry name" value="NA-bd_OB-fold"/>
</dbReference>
<dbReference type="PROSITE" id="PS50862">
    <property type="entry name" value="AA_TRNA_LIGASE_II"/>
    <property type="match status" value="1"/>
</dbReference>
<sequence length="503" mass="56817">MANQDASSLDNENHLIAERRAKLAARREQAAEQGKSAFPNDFRRDSLTVELQNAFGDKDKAELEQLDHHASVAGRVMRQRGPFIVIQDVAGQIQLYVDKKGLPAEVLEDVKSWDIGDIVAGHGPVHKSGKGDLYVMMKEAQLLTKSLRPLPDKFHGLTDQEARYRQRYVDLIMNPQSRKVFETRAAVISSMRRFFEARGFMEVETPMLQPIPGGAAARPFITHHNALDIDMYLRIAPELYLKRLVVGGFEKVFEINRNFRNEGLSTRHNPEFTMVEFYWAYADYHDLLDMTEAMLRTAAQEVLGTTTIDYQGARYDFGKPFARLTLRQAILDHGDGISDADLDTLDAARALAEKLGIKVKESWGLGKVQTEIFEEVAEHKLDQPTFITEYPAEVSPLARRNDANPFVTDRFEFFVGGREIANGFSELNDAEDQAERFREQSAEKDAGDLEAMYYDADYVRALEYGLPPTAGEGIGIDRLVMLFTDSPSIRDVLLFPAMRPEAD</sequence>
<dbReference type="SUPFAM" id="SSF55681">
    <property type="entry name" value="Class II aaRS and biotin synthetases"/>
    <property type="match status" value="1"/>
</dbReference>